<proteinExistence type="inferred from homology"/>
<dbReference type="EMBL" id="JAACJN010000127">
    <property type="protein sequence ID" value="KAF5369603.1"/>
    <property type="molecule type" value="Genomic_DNA"/>
</dbReference>
<evidence type="ECO:0000313" key="6">
    <source>
        <dbReference type="Proteomes" id="UP000518752"/>
    </source>
</evidence>
<evidence type="ECO:0000256" key="4">
    <source>
        <dbReference type="ARBA" id="ARBA00049984"/>
    </source>
</evidence>
<gene>
    <name evidence="5" type="ORF">D9757_010469</name>
</gene>
<comment type="caution">
    <text evidence="5">The sequence shown here is derived from an EMBL/GenBank/DDBJ whole genome shotgun (WGS) entry which is preliminary data.</text>
</comment>
<dbReference type="InterPro" id="IPR034095">
    <property type="entry name" value="NDUF3"/>
</dbReference>
<evidence type="ECO:0000313" key="5">
    <source>
        <dbReference type="EMBL" id="KAF5369603.1"/>
    </source>
</evidence>
<dbReference type="CDD" id="cd05125">
    <property type="entry name" value="Mth938_2P1-like"/>
    <property type="match status" value="1"/>
</dbReference>
<dbReference type="Gene3D" id="3.40.1230.10">
    <property type="entry name" value="MTH938-like"/>
    <property type="match status" value="1"/>
</dbReference>
<evidence type="ECO:0000256" key="3">
    <source>
        <dbReference type="ARBA" id="ARBA00023128"/>
    </source>
</evidence>
<dbReference type="PANTHER" id="PTHR21192:SF2">
    <property type="entry name" value="NADH DEHYDROGENASE [UBIQUINONE] 1 ALPHA SUBCOMPLEX ASSEMBLY FACTOR 3"/>
    <property type="match status" value="1"/>
</dbReference>
<dbReference type="SUPFAM" id="SSF64076">
    <property type="entry name" value="MTH938-like"/>
    <property type="match status" value="1"/>
</dbReference>
<name>A0A8H5GQU4_9AGAR</name>
<comment type="similarity">
    <text evidence="4">Belongs to the NDUFAF3 family.</text>
</comment>
<keyword evidence="6" id="KW-1185">Reference proteome</keyword>
<dbReference type="GO" id="GO:0032981">
    <property type="term" value="P:mitochondrial respiratory chain complex I assembly"/>
    <property type="evidence" value="ECO:0007669"/>
    <property type="project" value="InterPro"/>
</dbReference>
<dbReference type="InterPro" id="IPR036748">
    <property type="entry name" value="MTH938-like_sf"/>
</dbReference>
<dbReference type="OrthoDB" id="20681at2759"/>
<dbReference type="InterPro" id="IPR007523">
    <property type="entry name" value="NDUFAF3/AAMDC"/>
</dbReference>
<dbReference type="GO" id="GO:0005743">
    <property type="term" value="C:mitochondrial inner membrane"/>
    <property type="evidence" value="ECO:0007669"/>
    <property type="project" value="TreeGrafter"/>
</dbReference>
<dbReference type="Pfam" id="PF04430">
    <property type="entry name" value="DUF498"/>
    <property type="match status" value="1"/>
</dbReference>
<protein>
    <recommendedName>
        <fullName evidence="2">NADH dehydrogenase [ubiquinone] 1 alpha subcomplex assembly factor 3</fullName>
    </recommendedName>
</protein>
<sequence>MSFFLKSKPIFRASHRRFRNHHVTSNATVGTVCSTRMPSSSTYNSLNRGTRTFRTSPSSFLGQGSGTSKPLPFTNILASDIPPPVQVASVTPSGIQLTDGLIIPGPVVFLEGKVFLWDVPRALMSTGSGTGSEEDKQMIKDVFEIFECVIPKPEILLLGTGKTIFRPPSFVREYLNDLGIQLDVMDTRNACSTYNLLSEEGRRVAAALLPLTPRPWQKLQRGLGAGTGNSSIP</sequence>
<evidence type="ECO:0000256" key="2">
    <source>
        <dbReference type="ARBA" id="ARBA00021776"/>
    </source>
</evidence>
<organism evidence="5 6">
    <name type="scientific">Collybiopsis confluens</name>
    <dbReference type="NCBI Taxonomy" id="2823264"/>
    <lineage>
        <taxon>Eukaryota</taxon>
        <taxon>Fungi</taxon>
        <taxon>Dikarya</taxon>
        <taxon>Basidiomycota</taxon>
        <taxon>Agaricomycotina</taxon>
        <taxon>Agaricomycetes</taxon>
        <taxon>Agaricomycetidae</taxon>
        <taxon>Agaricales</taxon>
        <taxon>Marasmiineae</taxon>
        <taxon>Omphalotaceae</taxon>
        <taxon>Collybiopsis</taxon>
    </lineage>
</organism>
<dbReference type="PANTHER" id="PTHR21192">
    <property type="entry name" value="NUCLEAR PROTEIN E3-3"/>
    <property type="match status" value="1"/>
</dbReference>
<evidence type="ECO:0000256" key="1">
    <source>
        <dbReference type="ARBA" id="ARBA00004173"/>
    </source>
</evidence>
<accession>A0A8H5GQU4</accession>
<comment type="subcellular location">
    <subcellularLocation>
        <location evidence="1">Mitochondrion</location>
    </subcellularLocation>
</comment>
<dbReference type="Proteomes" id="UP000518752">
    <property type="component" value="Unassembled WGS sequence"/>
</dbReference>
<dbReference type="AlphaFoldDB" id="A0A8H5GQU4"/>
<reference evidence="5 6" key="1">
    <citation type="journal article" date="2020" name="ISME J.">
        <title>Uncovering the hidden diversity of litter-decomposition mechanisms in mushroom-forming fungi.</title>
        <authorList>
            <person name="Floudas D."/>
            <person name="Bentzer J."/>
            <person name="Ahren D."/>
            <person name="Johansson T."/>
            <person name="Persson P."/>
            <person name="Tunlid A."/>
        </authorList>
    </citation>
    <scope>NUCLEOTIDE SEQUENCE [LARGE SCALE GENOMIC DNA]</scope>
    <source>
        <strain evidence="5 6">CBS 406.79</strain>
    </source>
</reference>
<keyword evidence="3" id="KW-0496">Mitochondrion</keyword>